<evidence type="ECO:0000313" key="3">
    <source>
        <dbReference type="Proteomes" id="UP001187192"/>
    </source>
</evidence>
<evidence type="ECO:0000256" key="1">
    <source>
        <dbReference type="SAM" id="MobiDB-lite"/>
    </source>
</evidence>
<feature type="compositionally biased region" description="Polar residues" evidence="1">
    <location>
        <begin position="47"/>
        <end position="62"/>
    </location>
</feature>
<organism evidence="2 3">
    <name type="scientific">Ficus carica</name>
    <name type="common">Common fig</name>
    <dbReference type="NCBI Taxonomy" id="3494"/>
    <lineage>
        <taxon>Eukaryota</taxon>
        <taxon>Viridiplantae</taxon>
        <taxon>Streptophyta</taxon>
        <taxon>Embryophyta</taxon>
        <taxon>Tracheophyta</taxon>
        <taxon>Spermatophyta</taxon>
        <taxon>Magnoliopsida</taxon>
        <taxon>eudicotyledons</taxon>
        <taxon>Gunneridae</taxon>
        <taxon>Pentapetalae</taxon>
        <taxon>rosids</taxon>
        <taxon>fabids</taxon>
        <taxon>Rosales</taxon>
        <taxon>Moraceae</taxon>
        <taxon>Ficeae</taxon>
        <taxon>Ficus</taxon>
    </lineage>
</organism>
<proteinExistence type="predicted"/>
<dbReference type="Proteomes" id="UP001187192">
    <property type="component" value="Unassembled WGS sequence"/>
</dbReference>
<evidence type="ECO:0000313" key="2">
    <source>
        <dbReference type="EMBL" id="GMN59338.1"/>
    </source>
</evidence>
<feature type="region of interest" description="Disordered" evidence="1">
    <location>
        <begin position="1"/>
        <end position="30"/>
    </location>
</feature>
<dbReference type="EMBL" id="BTGU01000086">
    <property type="protein sequence ID" value="GMN59338.1"/>
    <property type="molecule type" value="Genomic_DNA"/>
</dbReference>
<reference evidence="2" key="1">
    <citation type="submission" date="2023-07" db="EMBL/GenBank/DDBJ databases">
        <title>draft genome sequence of fig (Ficus carica).</title>
        <authorList>
            <person name="Takahashi T."/>
            <person name="Nishimura K."/>
        </authorList>
    </citation>
    <scope>NUCLEOTIDE SEQUENCE</scope>
</reference>
<accession>A0AA88DPY2</accession>
<dbReference type="AlphaFoldDB" id="A0AA88DPY2"/>
<feature type="compositionally biased region" description="Polar residues" evidence="1">
    <location>
        <begin position="10"/>
        <end position="30"/>
    </location>
</feature>
<gene>
    <name evidence="2" type="ORF">TIFTF001_028436</name>
</gene>
<keyword evidence="3" id="KW-1185">Reference proteome</keyword>
<name>A0AA88DPY2_FICCA</name>
<comment type="caution">
    <text evidence="2">The sequence shown here is derived from an EMBL/GenBank/DDBJ whole genome shotgun (WGS) entry which is preliminary data.</text>
</comment>
<protein>
    <submittedName>
        <fullName evidence="2">Uncharacterized protein</fullName>
    </submittedName>
</protein>
<feature type="region of interest" description="Disordered" evidence="1">
    <location>
        <begin position="43"/>
        <end position="86"/>
    </location>
</feature>
<sequence>MADEREYQEEPSQGSPANQPEASASGGNAQIANLMHSVEELTRKHNTQQSQMERISAENQGQALGAGSTLHPKGVRNTAHSPMAPM</sequence>